<feature type="compositionally biased region" description="Polar residues" evidence="1">
    <location>
        <begin position="9"/>
        <end position="23"/>
    </location>
</feature>
<gene>
    <name evidence="2" type="ORF">SLEP1_g40661</name>
</gene>
<dbReference type="AlphaFoldDB" id="A0AAV5L4F0"/>
<dbReference type="Proteomes" id="UP001054252">
    <property type="component" value="Unassembled WGS sequence"/>
</dbReference>
<name>A0AAV5L4F0_9ROSI</name>
<evidence type="ECO:0000313" key="2">
    <source>
        <dbReference type="EMBL" id="GKV32024.1"/>
    </source>
</evidence>
<comment type="caution">
    <text evidence="2">The sequence shown here is derived from an EMBL/GenBank/DDBJ whole genome shotgun (WGS) entry which is preliminary data.</text>
</comment>
<accession>A0AAV5L4F0</accession>
<organism evidence="2 3">
    <name type="scientific">Rubroshorea leprosula</name>
    <dbReference type="NCBI Taxonomy" id="152421"/>
    <lineage>
        <taxon>Eukaryota</taxon>
        <taxon>Viridiplantae</taxon>
        <taxon>Streptophyta</taxon>
        <taxon>Embryophyta</taxon>
        <taxon>Tracheophyta</taxon>
        <taxon>Spermatophyta</taxon>
        <taxon>Magnoliopsida</taxon>
        <taxon>eudicotyledons</taxon>
        <taxon>Gunneridae</taxon>
        <taxon>Pentapetalae</taxon>
        <taxon>rosids</taxon>
        <taxon>malvids</taxon>
        <taxon>Malvales</taxon>
        <taxon>Dipterocarpaceae</taxon>
        <taxon>Rubroshorea</taxon>
    </lineage>
</organism>
<dbReference type="EMBL" id="BPVZ01000093">
    <property type="protein sequence ID" value="GKV32024.1"/>
    <property type="molecule type" value="Genomic_DNA"/>
</dbReference>
<evidence type="ECO:0000256" key="1">
    <source>
        <dbReference type="SAM" id="MobiDB-lite"/>
    </source>
</evidence>
<reference evidence="2 3" key="1">
    <citation type="journal article" date="2021" name="Commun. Biol.">
        <title>The genome of Shorea leprosula (Dipterocarpaceae) highlights the ecological relevance of drought in aseasonal tropical rainforests.</title>
        <authorList>
            <person name="Ng K.K.S."/>
            <person name="Kobayashi M.J."/>
            <person name="Fawcett J.A."/>
            <person name="Hatakeyama M."/>
            <person name="Paape T."/>
            <person name="Ng C.H."/>
            <person name="Ang C.C."/>
            <person name="Tnah L.H."/>
            <person name="Lee C.T."/>
            <person name="Nishiyama T."/>
            <person name="Sese J."/>
            <person name="O'Brien M.J."/>
            <person name="Copetti D."/>
            <person name="Mohd Noor M.I."/>
            <person name="Ong R.C."/>
            <person name="Putra M."/>
            <person name="Sireger I.Z."/>
            <person name="Indrioko S."/>
            <person name="Kosugi Y."/>
            <person name="Izuno A."/>
            <person name="Isagi Y."/>
            <person name="Lee S.L."/>
            <person name="Shimizu K.K."/>
        </authorList>
    </citation>
    <scope>NUCLEOTIDE SEQUENCE [LARGE SCALE GENOMIC DNA]</scope>
    <source>
        <strain evidence="2">214</strain>
    </source>
</reference>
<sequence length="47" mass="4963">MIVRPPGYQNASPPVSPAGSTTPPVSPFSGNALFSFHLLCSKCQIYP</sequence>
<proteinExistence type="predicted"/>
<feature type="region of interest" description="Disordered" evidence="1">
    <location>
        <begin position="1"/>
        <end position="23"/>
    </location>
</feature>
<keyword evidence="3" id="KW-1185">Reference proteome</keyword>
<evidence type="ECO:0000313" key="3">
    <source>
        <dbReference type="Proteomes" id="UP001054252"/>
    </source>
</evidence>
<protein>
    <submittedName>
        <fullName evidence="2">Uncharacterized protein</fullName>
    </submittedName>
</protein>